<dbReference type="InterPro" id="IPR002225">
    <property type="entry name" value="3Beta_OHSteriod_DH/Estase"/>
</dbReference>
<feature type="signal peptide" evidence="3">
    <location>
        <begin position="1"/>
        <end position="23"/>
    </location>
</feature>
<keyword evidence="6" id="KW-1185">Reference proteome</keyword>
<dbReference type="Pfam" id="PF01073">
    <property type="entry name" value="3Beta_HSD"/>
    <property type="match status" value="1"/>
</dbReference>
<name>A0A0G4EHB8_VITBC</name>
<dbReference type="SMART" id="SM00822">
    <property type="entry name" value="PKS_KR"/>
    <property type="match status" value="1"/>
</dbReference>
<dbReference type="Gene3D" id="3.40.50.720">
    <property type="entry name" value="NAD(P)-binding Rossmann-like Domain"/>
    <property type="match status" value="1"/>
</dbReference>
<accession>A0A0G4EHB8</accession>
<dbReference type="VEuPathDB" id="CryptoDB:Vbra_11808"/>
<evidence type="ECO:0000313" key="5">
    <source>
        <dbReference type="EMBL" id="CEL95378.1"/>
    </source>
</evidence>
<proteinExistence type="inferred from homology"/>
<organism evidence="5 6">
    <name type="scientific">Vitrella brassicaformis (strain CCMP3155)</name>
    <dbReference type="NCBI Taxonomy" id="1169540"/>
    <lineage>
        <taxon>Eukaryota</taxon>
        <taxon>Sar</taxon>
        <taxon>Alveolata</taxon>
        <taxon>Colpodellida</taxon>
        <taxon>Vitrellaceae</taxon>
        <taxon>Vitrella</taxon>
    </lineage>
</organism>
<evidence type="ECO:0000313" key="6">
    <source>
        <dbReference type="Proteomes" id="UP000041254"/>
    </source>
</evidence>
<dbReference type="InParanoid" id="A0A0G4EHB8"/>
<reference evidence="5 6" key="1">
    <citation type="submission" date="2014-11" db="EMBL/GenBank/DDBJ databases">
        <authorList>
            <person name="Zhu J."/>
            <person name="Qi W."/>
            <person name="Song R."/>
        </authorList>
    </citation>
    <scope>NUCLEOTIDE SEQUENCE [LARGE SCALE GENOMIC DNA]</scope>
</reference>
<dbReference type="OrthoDB" id="10058185at2759"/>
<protein>
    <recommendedName>
        <fullName evidence="4">Ketoreductase domain-containing protein</fullName>
    </recommendedName>
</protein>
<feature type="compositionally biased region" description="Low complexity" evidence="2">
    <location>
        <begin position="37"/>
        <end position="52"/>
    </location>
</feature>
<feature type="chain" id="PRO_5005187327" description="Ketoreductase domain-containing protein" evidence="3">
    <location>
        <begin position="24"/>
        <end position="398"/>
    </location>
</feature>
<comment type="similarity">
    <text evidence="1">Belongs to the 3-beta-HSD family.</text>
</comment>
<gene>
    <name evidence="5" type="ORF">Vbra_11808</name>
</gene>
<dbReference type="GO" id="GO:0016616">
    <property type="term" value="F:oxidoreductase activity, acting on the CH-OH group of donors, NAD or NADP as acceptor"/>
    <property type="evidence" value="ECO:0007669"/>
    <property type="project" value="InterPro"/>
</dbReference>
<dbReference type="PANTHER" id="PTHR48079">
    <property type="entry name" value="PROTEIN YEEZ"/>
    <property type="match status" value="1"/>
</dbReference>
<evidence type="ECO:0000256" key="1">
    <source>
        <dbReference type="RuleBase" id="RU004475"/>
    </source>
</evidence>
<evidence type="ECO:0000259" key="4">
    <source>
        <dbReference type="SMART" id="SM00822"/>
    </source>
</evidence>
<dbReference type="InterPro" id="IPR051783">
    <property type="entry name" value="NAD(P)-dependent_oxidoreduct"/>
</dbReference>
<feature type="region of interest" description="Disordered" evidence="2">
    <location>
        <begin position="32"/>
        <end position="52"/>
    </location>
</feature>
<evidence type="ECO:0000256" key="3">
    <source>
        <dbReference type="SAM" id="SignalP"/>
    </source>
</evidence>
<dbReference type="PANTHER" id="PTHR48079:SF6">
    <property type="entry name" value="NAD(P)-BINDING DOMAIN-CONTAINING PROTEIN-RELATED"/>
    <property type="match status" value="1"/>
</dbReference>
<dbReference type="Proteomes" id="UP000041254">
    <property type="component" value="Unassembled WGS sequence"/>
</dbReference>
<dbReference type="InterPro" id="IPR036291">
    <property type="entry name" value="NAD(P)-bd_dom_sf"/>
</dbReference>
<dbReference type="InterPro" id="IPR057326">
    <property type="entry name" value="KR_dom"/>
</dbReference>
<sequence length="398" mass="44288">MGPLGTFLFVLPSLGVHLPPSQPLQHQKCTRLRSRAPSQQQPPQQLSQQQQQQQQGRGLCIGVVGGSGFVGQHLLEALQAIKEGRREEGAGLRVGEVRAYVRSEEAAEKVRRFGAEACAMDEPLDGVDVVIHLAANVALTDEQGWSAFESPAVNLTRHLLEAAEKAGVQRFIYASSTLVFLDARSRWLAKRYRNISEGSPYPRRPLNFYAKSKQMAERMVLGASDSNMTRIVLRPPIVWGPNDTSLLRVWNMTVSSGRHTWAGQGRYLKSTCYVSNVVEGLLKACVNGRSGQAYHVTDGNPVEWREFFTAVMSAIGWDLDALPSSLYKDGKAPNLPRWRSALRLLRRGTQMEVIRHVLEGPFTVDDSVSRKELGYEGRVHVHEGVRRLREWALAGKAT</sequence>
<dbReference type="SUPFAM" id="SSF51735">
    <property type="entry name" value="NAD(P)-binding Rossmann-fold domains"/>
    <property type="match status" value="1"/>
</dbReference>
<dbReference type="GO" id="GO:0005737">
    <property type="term" value="C:cytoplasm"/>
    <property type="evidence" value="ECO:0007669"/>
    <property type="project" value="TreeGrafter"/>
</dbReference>
<dbReference type="GO" id="GO:0006694">
    <property type="term" value="P:steroid biosynthetic process"/>
    <property type="evidence" value="ECO:0007669"/>
    <property type="project" value="InterPro"/>
</dbReference>
<dbReference type="GO" id="GO:0004029">
    <property type="term" value="F:aldehyde dehydrogenase (NAD+) activity"/>
    <property type="evidence" value="ECO:0007669"/>
    <property type="project" value="TreeGrafter"/>
</dbReference>
<keyword evidence="3" id="KW-0732">Signal</keyword>
<keyword evidence="1" id="KW-0560">Oxidoreductase</keyword>
<evidence type="ECO:0000256" key="2">
    <source>
        <dbReference type="SAM" id="MobiDB-lite"/>
    </source>
</evidence>
<dbReference type="PhylomeDB" id="A0A0G4EHB8"/>
<dbReference type="EMBL" id="CDMY01000227">
    <property type="protein sequence ID" value="CEL95378.1"/>
    <property type="molecule type" value="Genomic_DNA"/>
</dbReference>
<dbReference type="STRING" id="1169540.A0A0G4EHB8"/>
<dbReference type="AlphaFoldDB" id="A0A0G4EHB8"/>
<feature type="domain" description="Ketoreductase" evidence="4">
    <location>
        <begin position="62"/>
        <end position="211"/>
    </location>
</feature>